<evidence type="ECO:0000256" key="1">
    <source>
        <dbReference type="SAM" id="Phobius"/>
    </source>
</evidence>
<feature type="transmembrane region" description="Helical" evidence="1">
    <location>
        <begin position="78"/>
        <end position="95"/>
    </location>
</feature>
<name>A0A261UCN9_9BORD</name>
<gene>
    <name evidence="2" type="ORF">CAL20_06535</name>
</gene>
<dbReference type="EMBL" id="NEVQ01000008">
    <property type="protein sequence ID" value="OZI59267.1"/>
    <property type="molecule type" value="Genomic_DNA"/>
</dbReference>
<keyword evidence="1" id="KW-1133">Transmembrane helix</keyword>
<keyword evidence="3" id="KW-1185">Reference proteome</keyword>
<reference evidence="2 3" key="1">
    <citation type="submission" date="2017-05" db="EMBL/GenBank/DDBJ databases">
        <title>Complete and WGS of Bordetella genogroups.</title>
        <authorList>
            <person name="Spilker T."/>
            <person name="LiPuma J."/>
        </authorList>
    </citation>
    <scope>NUCLEOTIDE SEQUENCE [LARGE SCALE GENOMIC DNA]</scope>
    <source>
        <strain evidence="2 3">AU9919</strain>
    </source>
</reference>
<evidence type="ECO:0000313" key="3">
    <source>
        <dbReference type="Proteomes" id="UP000216885"/>
    </source>
</evidence>
<feature type="transmembrane region" description="Helical" evidence="1">
    <location>
        <begin position="54"/>
        <end position="71"/>
    </location>
</feature>
<accession>A0A261UCN9</accession>
<evidence type="ECO:0000313" key="2">
    <source>
        <dbReference type="EMBL" id="OZI59267.1"/>
    </source>
</evidence>
<protein>
    <submittedName>
        <fullName evidence="2">Uncharacterized protein</fullName>
    </submittedName>
</protein>
<organism evidence="2 3">
    <name type="scientific">Bordetella genomosp. 4</name>
    <dbReference type="NCBI Taxonomy" id="463044"/>
    <lineage>
        <taxon>Bacteria</taxon>
        <taxon>Pseudomonadati</taxon>
        <taxon>Pseudomonadota</taxon>
        <taxon>Betaproteobacteria</taxon>
        <taxon>Burkholderiales</taxon>
        <taxon>Alcaligenaceae</taxon>
        <taxon>Bordetella</taxon>
    </lineage>
</organism>
<dbReference type="AlphaFoldDB" id="A0A261UCN9"/>
<sequence>MTPPMAERPAKIQRDWVSKTIAGTVLGLALALAAGGAVMRLSSAAPMIAAQFAMWIVPPVWMGVLSLCYLFRNGLRTWLWLGAATLLAYALLYAPDVVRHVTCVRCLDALTWPAT</sequence>
<proteinExistence type="predicted"/>
<keyword evidence="1" id="KW-0812">Transmembrane</keyword>
<dbReference type="Proteomes" id="UP000216885">
    <property type="component" value="Unassembled WGS sequence"/>
</dbReference>
<keyword evidence="1" id="KW-0472">Membrane</keyword>
<comment type="caution">
    <text evidence="2">The sequence shown here is derived from an EMBL/GenBank/DDBJ whole genome shotgun (WGS) entry which is preliminary data.</text>
</comment>